<accession>A0ABV8GV76</accession>
<protein>
    <submittedName>
        <fullName evidence="2">Helix-hairpin-helix domain-containing protein</fullName>
    </submittedName>
</protein>
<organism evidence="2 3">
    <name type="scientific">Oceanobacillus longus</name>
    <dbReference type="NCBI Taxonomy" id="930120"/>
    <lineage>
        <taxon>Bacteria</taxon>
        <taxon>Bacillati</taxon>
        <taxon>Bacillota</taxon>
        <taxon>Bacilli</taxon>
        <taxon>Bacillales</taxon>
        <taxon>Bacillaceae</taxon>
        <taxon>Oceanobacillus</taxon>
    </lineage>
</organism>
<dbReference type="RefSeq" id="WP_379495230.1">
    <property type="nucleotide sequence ID" value="NZ_JBHSAO010000001.1"/>
</dbReference>
<dbReference type="Proteomes" id="UP001595772">
    <property type="component" value="Unassembled WGS sequence"/>
</dbReference>
<evidence type="ECO:0000259" key="1">
    <source>
        <dbReference type="SMART" id="SM00278"/>
    </source>
</evidence>
<evidence type="ECO:0000313" key="3">
    <source>
        <dbReference type="Proteomes" id="UP001595772"/>
    </source>
</evidence>
<feature type="domain" description="Helix-hairpin-helix DNA-binding motif class 1" evidence="1">
    <location>
        <begin position="143"/>
        <end position="162"/>
    </location>
</feature>
<comment type="caution">
    <text evidence="2">The sequence shown here is derived from an EMBL/GenBank/DDBJ whole genome shotgun (WGS) entry which is preliminary data.</text>
</comment>
<dbReference type="SMART" id="SM00278">
    <property type="entry name" value="HhH1"/>
    <property type="match status" value="2"/>
</dbReference>
<dbReference type="Gene3D" id="3.10.560.10">
    <property type="entry name" value="Outer membrane lipoprotein wza domain like"/>
    <property type="match status" value="1"/>
</dbReference>
<dbReference type="PANTHER" id="PTHR21180">
    <property type="entry name" value="ENDONUCLEASE/EXONUCLEASE/PHOSPHATASE FAMILY DOMAIN-CONTAINING PROTEIN 1"/>
    <property type="match status" value="1"/>
</dbReference>
<dbReference type="Pfam" id="PF12836">
    <property type="entry name" value="HHH_3"/>
    <property type="match status" value="1"/>
</dbReference>
<dbReference type="EMBL" id="JBHSAO010000001">
    <property type="protein sequence ID" value="MFC4022731.1"/>
    <property type="molecule type" value="Genomic_DNA"/>
</dbReference>
<dbReference type="Gene3D" id="1.10.150.310">
    <property type="entry name" value="Tex RuvX-like domain-like"/>
    <property type="match status" value="1"/>
</dbReference>
<dbReference type="InterPro" id="IPR004509">
    <property type="entry name" value="Competence_ComEA_HhH"/>
</dbReference>
<dbReference type="InterPro" id="IPR051675">
    <property type="entry name" value="Endo/Exo/Phosphatase_dom_1"/>
</dbReference>
<proteinExistence type="predicted"/>
<dbReference type="NCBIfam" id="TIGR00426">
    <property type="entry name" value="competence protein ComEA helix-hairpin-helix repeat region"/>
    <property type="match status" value="1"/>
</dbReference>
<reference evidence="3" key="1">
    <citation type="journal article" date="2019" name="Int. J. Syst. Evol. Microbiol.">
        <title>The Global Catalogue of Microorganisms (GCM) 10K type strain sequencing project: providing services to taxonomists for standard genome sequencing and annotation.</title>
        <authorList>
            <consortium name="The Broad Institute Genomics Platform"/>
            <consortium name="The Broad Institute Genome Sequencing Center for Infectious Disease"/>
            <person name="Wu L."/>
            <person name="Ma J."/>
        </authorList>
    </citation>
    <scope>NUCLEOTIDE SEQUENCE [LARGE SCALE GENOMIC DNA]</scope>
    <source>
        <strain evidence="3">IBRC-M 10703</strain>
    </source>
</reference>
<dbReference type="InterPro" id="IPR019554">
    <property type="entry name" value="Soluble_ligand-bd"/>
</dbReference>
<dbReference type="PANTHER" id="PTHR21180:SF32">
    <property type="entry name" value="ENDONUCLEASE_EXONUCLEASE_PHOSPHATASE FAMILY DOMAIN-CONTAINING PROTEIN 1"/>
    <property type="match status" value="1"/>
</dbReference>
<sequence length="196" mass="21538">MFELLKKSSFFIVASLVILLFLVFTREKESEHFQTDLHAVTPSENLLEQKSESSQNSNMAIIDVKGAVLKPGVYEIKLDSRINDIILMAGGFTADADQSQVNLAQKVQDEMIIIVPTTEADVPAGETLTNSNGKVKINYATPAEIEALPGIGPTKAQAIIQYREENGNFQSLEDLLQVSGIGEKTLENMKDEIQIP</sequence>
<dbReference type="InterPro" id="IPR003583">
    <property type="entry name" value="Hlx-hairpin-Hlx_DNA-bd_motif"/>
</dbReference>
<dbReference type="InterPro" id="IPR010994">
    <property type="entry name" value="RuvA_2-like"/>
</dbReference>
<keyword evidence="3" id="KW-1185">Reference proteome</keyword>
<evidence type="ECO:0000313" key="2">
    <source>
        <dbReference type="EMBL" id="MFC4022731.1"/>
    </source>
</evidence>
<gene>
    <name evidence="2" type="ORF">ACFOUV_02730</name>
</gene>
<dbReference type="Pfam" id="PF10531">
    <property type="entry name" value="SLBB"/>
    <property type="match status" value="1"/>
</dbReference>
<name>A0ABV8GV76_9BACI</name>
<feature type="domain" description="Helix-hairpin-helix DNA-binding motif class 1" evidence="1">
    <location>
        <begin position="173"/>
        <end position="192"/>
    </location>
</feature>
<dbReference type="SUPFAM" id="SSF47781">
    <property type="entry name" value="RuvA domain 2-like"/>
    <property type="match status" value="1"/>
</dbReference>